<dbReference type="AlphaFoldDB" id="A0A1B0CNK0"/>
<keyword evidence="3" id="KW-1185">Reference proteome</keyword>
<name>A0A1B0CNK0_LUTLO</name>
<organism evidence="2 3">
    <name type="scientific">Lutzomyia longipalpis</name>
    <name type="common">Sand fly</name>
    <dbReference type="NCBI Taxonomy" id="7200"/>
    <lineage>
        <taxon>Eukaryota</taxon>
        <taxon>Metazoa</taxon>
        <taxon>Ecdysozoa</taxon>
        <taxon>Arthropoda</taxon>
        <taxon>Hexapoda</taxon>
        <taxon>Insecta</taxon>
        <taxon>Pterygota</taxon>
        <taxon>Neoptera</taxon>
        <taxon>Endopterygota</taxon>
        <taxon>Diptera</taxon>
        <taxon>Nematocera</taxon>
        <taxon>Psychodoidea</taxon>
        <taxon>Psychodidae</taxon>
        <taxon>Lutzomyia</taxon>
        <taxon>Lutzomyia</taxon>
    </lineage>
</organism>
<evidence type="ECO:0000313" key="2">
    <source>
        <dbReference type="EnsemblMetazoa" id="LLOJ006322-PA"/>
    </source>
</evidence>
<protein>
    <submittedName>
        <fullName evidence="1 2">Uncharacterized protein</fullName>
    </submittedName>
</protein>
<reference evidence="2" key="3">
    <citation type="submission" date="2020-05" db="UniProtKB">
        <authorList>
            <consortium name="EnsemblMetazoa"/>
        </authorList>
    </citation>
    <scope>IDENTIFICATION</scope>
    <source>
        <strain evidence="2">Jacobina</strain>
    </source>
</reference>
<dbReference type="VEuPathDB" id="VectorBase:LLOJ006322"/>
<reference evidence="1" key="2">
    <citation type="journal article" date="2020" name="BMC">
        <title>Leishmania infection induces a limited differential gene expression in the sand fly midgut.</title>
        <authorList>
            <person name="Coutinho-Abreu I.V."/>
            <person name="Serafim T.D."/>
            <person name="Meneses C."/>
            <person name="Kamhawi S."/>
            <person name="Oliveira F."/>
            <person name="Valenzuela J.G."/>
        </authorList>
    </citation>
    <scope>NUCLEOTIDE SEQUENCE</scope>
    <source>
        <strain evidence="1">Jacobina</strain>
        <tissue evidence="1">Midgut</tissue>
    </source>
</reference>
<dbReference type="EMBL" id="AJWK01020457">
    <property type="status" value="NOT_ANNOTATED_CDS"/>
    <property type="molecule type" value="Genomic_DNA"/>
</dbReference>
<evidence type="ECO:0000313" key="1">
    <source>
        <dbReference type="EMBL" id="MBC1179028.1"/>
    </source>
</evidence>
<evidence type="ECO:0000313" key="3">
    <source>
        <dbReference type="Proteomes" id="UP000092461"/>
    </source>
</evidence>
<reference evidence="3" key="1">
    <citation type="submission" date="2012-05" db="EMBL/GenBank/DDBJ databases">
        <title>Whole Genome Assembly of Lutzomyia longipalpis.</title>
        <authorList>
            <person name="Richards S."/>
            <person name="Qu C."/>
            <person name="Dillon R."/>
            <person name="Worley K."/>
            <person name="Scherer S."/>
            <person name="Batterton M."/>
            <person name="Taylor A."/>
            <person name="Hawes A."/>
            <person name="Hernandez B."/>
            <person name="Kovar C."/>
            <person name="Mandapat C."/>
            <person name="Pham C."/>
            <person name="Qu C."/>
            <person name="Jing C."/>
            <person name="Bess C."/>
            <person name="Bandaranaike D."/>
            <person name="Ngo D."/>
            <person name="Ongeri F."/>
            <person name="Arias F."/>
            <person name="Lara F."/>
            <person name="Weissenberger G."/>
            <person name="Kamau G."/>
            <person name="Han H."/>
            <person name="Shen H."/>
            <person name="Dinh H."/>
            <person name="Khalil I."/>
            <person name="Jones J."/>
            <person name="Shafer J."/>
            <person name="Jayaseelan J."/>
            <person name="Quiroz J."/>
            <person name="Blankenburg K."/>
            <person name="Nguyen L."/>
            <person name="Jackson L."/>
            <person name="Francisco L."/>
            <person name="Tang L.-Y."/>
            <person name="Pu L.-L."/>
            <person name="Perales L."/>
            <person name="Lorensuhewa L."/>
            <person name="Munidasa M."/>
            <person name="Coyle M."/>
            <person name="Taylor M."/>
            <person name="Puazo M."/>
            <person name="Firestine M."/>
            <person name="Scheel M."/>
            <person name="Javaid M."/>
            <person name="Wang M."/>
            <person name="Li M."/>
            <person name="Tabassum N."/>
            <person name="Saada N."/>
            <person name="Osuji N."/>
            <person name="Aqrawi P."/>
            <person name="Fu Q."/>
            <person name="Thornton R."/>
            <person name="Raj R."/>
            <person name="Goodspeed R."/>
            <person name="Mata R."/>
            <person name="Najjar R."/>
            <person name="Gubbala S."/>
            <person name="Lee S."/>
            <person name="Denson S."/>
            <person name="Patil S."/>
            <person name="Macmil S."/>
            <person name="Qi S."/>
            <person name="Matskevitch T."/>
            <person name="Palculict T."/>
            <person name="Mathew T."/>
            <person name="Vee V."/>
            <person name="Velamala V."/>
            <person name="Korchina V."/>
            <person name="Cai W."/>
            <person name="Liu W."/>
            <person name="Dai W."/>
            <person name="Zou X."/>
            <person name="Zhu Y."/>
            <person name="Zhang Y."/>
            <person name="Wu Y.-Q."/>
            <person name="Xin Y."/>
            <person name="Nazarath L."/>
            <person name="Kovar C."/>
            <person name="Han Y."/>
            <person name="Muzny D."/>
            <person name="Gibbs R."/>
        </authorList>
    </citation>
    <scope>NUCLEOTIDE SEQUENCE [LARGE SCALE GENOMIC DNA]</scope>
    <source>
        <strain evidence="3">Jacobina</strain>
    </source>
</reference>
<dbReference type="EMBL" id="GITU01010325">
    <property type="protein sequence ID" value="MBC1179028.1"/>
    <property type="molecule type" value="Transcribed_RNA"/>
</dbReference>
<proteinExistence type="predicted"/>
<accession>A0A1B0CNK0</accession>
<sequence length="158" mass="17916">MENSKINIQFGNTEEILLGTFSLPITIENQQFIVNQYDVRSTVDARISILVPCAVFSPQFSSTINPSMMPQHGESMQIDPENSVKTFPTFLFHYNKGTSTHDMYVHPPTTYQNRSSNTFTPTTVARGTSPDVLEGSLNQIKHLNAQEMIKNRKKMFIQ</sequence>
<dbReference type="EnsemblMetazoa" id="LLOJ006322-RA">
    <property type="protein sequence ID" value="LLOJ006322-PA"/>
    <property type="gene ID" value="LLOJ006322"/>
</dbReference>
<dbReference type="Proteomes" id="UP000092461">
    <property type="component" value="Unassembled WGS sequence"/>
</dbReference>